<accession>A0A6P8HKG9</accession>
<evidence type="ECO:0000256" key="2">
    <source>
        <dbReference type="SAM" id="MobiDB-lite"/>
    </source>
</evidence>
<reference evidence="5" key="1">
    <citation type="submission" date="2025-08" db="UniProtKB">
        <authorList>
            <consortium name="RefSeq"/>
        </authorList>
    </citation>
    <scope>IDENTIFICATION</scope>
    <source>
        <tissue evidence="5">Tentacle</tissue>
    </source>
</reference>
<gene>
    <name evidence="5" type="primary">LOC116292246</name>
</gene>
<dbReference type="SMART" id="SM00368">
    <property type="entry name" value="LRR_RI"/>
    <property type="match status" value="8"/>
</dbReference>
<dbReference type="KEGG" id="aten:116292246"/>
<dbReference type="AlphaFoldDB" id="A0A6P8HKG9"/>
<dbReference type="Gene3D" id="1.10.238.10">
    <property type="entry name" value="EF-hand"/>
    <property type="match status" value="1"/>
</dbReference>
<dbReference type="PROSITE" id="PS00018">
    <property type="entry name" value="EF_HAND_1"/>
    <property type="match status" value="1"/>
</dbReference>
<dbReference type="InParanoid" id="A0A6P8HKG9"/>
<dbReference type="SUPFAM" id="SSF52047">
    <property type="entry name" value="RNI-like"/>
    <property type="match status" value="1"/>
</dbReference>
<dbReference type="CDD" id="cd00051">
    <property type="entry name" value="EFh"/>
    <property type="match status" value="1"/>
</dbReference>
<feature type="compositionally biased region" description="Basic and acidic residues" evidence="2">
    <location>
        <begin position="15"/>
        <end position="26"/>
    </location>
</feature>
<dbReference type="InterPro" id="IPR032675">
    <property type="entry name" value="LRR_dom_sf"/>
</dbReference>
<protein>
    <submittedName>
        <fullName evidence="5">Leucine-rich repeat-containing protein 74B-like</fullName>
    </submittedName>
</protein>
<dbReference type="InterPro" id="IPR011992">
    <property type="entry name" value="EF-hand-dom_pair"/>
</dbReference>
<evidence type="ECO:0000313" key="5">
    <source>
        <dbReference type="RefSeq" id="XP_031555383.1"/>
    </source>
</evidence>
<feature type="region of interest" description="Disordered" evidence="2">
    <location>
        <begin position="1"/>
        <end position="47"/>
    </location>
</feature>
<dbReference type="GeneID" id="116292246"/>
<dbReference type="Gene3D" id="3.80.10.10">
    <property type="entry name" value="Ribonuclease Inhibitor"/>
    <property type="match status" value="2"/>
</dbReference>
<dbReference type="Proteomes" id="UP000515163">
    <property type="component" value="Unplaced"/>
</dbReference>
<evidence type="ECO:0000259" key="3">
    <source>
        <dbReference type="PROSITE" id="PS50222"/>
    </source>
</evidence>
<dbReference type="InterPro" id="IPR002048">
    <property type="entry name" value="EF_hand_dom"/>
</dbReference>
<dbReference type="InterPro" id="IPR001611">
    <property type="entry name" value="Leu-rich_rpt"/>
</dbReference>
<feature type="domain" description="EF-hand" evidence="3">
    <location>
        <begin position="467"/>
        <end position="496"/>
    </location>
</feature>
<keyword evidence="1" id="KW-0106">Calcium</keyword>
<keyword evidence="4" id="KW-1185">Reference proteome</keyword>
<dbReference type="InterPro" id="IPR052394">
    <property type="entry name" value="LRR-containing"/>
</dbReference>
<dbReference type="PROSITE" id="PS50222">
    <property type="entry name" value="EF_HAND_2"/>
    <property type="match status" value="1"/>
</dbReference>
<dbReference type="PROSITE" id="PS51450">
    <property type="entry name" value="LRR"/>
    <property type="match status" value="2"/>
</dbReference>
<dbReference type="PANTHER" id="PTHR24114:SF50">
    <property type="entry name" value="RNI-LIKE PROTEIN"/>
    <property type="match status" value="1"/>
</dbReference>
<dbReference type="InterPro" id="IPR018247">
    <property type="entry name" value="EF_Hand_1_Ca_BS"/>
</dbReference>
<dbReference type="PANTHER" id="PTHR24114">
    <property type="entry name" value="LEUCINE RICH REPEAT FAMILY PROTEIN"/>
    <property type="match status" value="1"/>
</dbReference>
<dbReference type="OrthoDB" id="120976at2759"/>
<evidence type="ECO:0000313" key="4">
    <source>
        <dbReference type="Proteomes" id="UP000515163"/>
    </source>
</evidence>
<name>A0A6P8HKG9_ACTTE</name>
<dbReference type="RefSeq" id="XP_031555383.1">
    <property type="nucleotide sequence ID" value="XM_031699523.1"/>
</dbReference>
<dbReference type="SUPFAM" id="SSF47473">
    <property type="entry name" value="EF-hand"/>
    <property type="match status" value="1"/>
</dbReference>
<proteinExistence type="predicted"/>
<feature type="compositionally biased region" description="Low complexity" evidence="2">
    <location>
        <begin position="34"/>
        <end position="44"/>
    </location>
</feature>
<organism evidence="4 5">
    <name type="scientific">Actinia tenebrosa</name>
    <name type="common">Australian red waratah sea anemone</name>
    <dbReference type="NCBI Taxonomy" id="6105"/>
    <lineage>
        <taxon>Eukaryota</taxon>
        <taxon>Metazoa</taxon>
        <taxon>Cnidaria</taxon>
        <taxon>Anthozoa</taxon>
        <taxon>Hexacorallia</taxon>
        <taxon>Actiniaria</taxon>
        <taxon>Actiniidae</taxon>
        <taxon>Actinia</taxon>
    </lineage>
</organism>
<sequence>MPRRKSTSTSAVSNRRSEVSNKMNDHKKTHSHAVRSPCSSASSSIKRADQTIKALKTKSLDELMETMSVSSSHWDTDLEDDDELGLNKETDNELYEKVCEKLGVTPVSRFSKTIGQEEVKISHRYLKELGAKAIASVLVNNNTTLKVQIESNDLSPRGGVYMGKVLQRNSTLIELNLANNNINKEGIRAIAEALSENTVIKRLDLSGNGLTDKDSKILSDAVENNTSLRYLNLSYNKLGEISGQHFGSALSYNNGLVELNLSWNNIRRKGAEAINQSLRYNDVLEKLDLSWNGFDDYGTGELTDSFKRNNTLIELNLSNNRLSDIAVMNIGQGLDGNSTLEVLDMSHNSGWGGCEGIKCILQCIRKKRCALQHLKILDIQINKSCEELITACLKQDVELKIEFGCKKKDSFVSKKSEVNPIDLLKEYLHEHKIHSSDLFKQLDINGQFRDSLTREEFVGGMKRLNVIKDQYLEKLVELLDSDGDGEVDYSEFVKLS</sequence>
<evidence type="ECO:0000256" key="1">
    <source>
        <dbReference type="ARBA" id="ARBA00022837"/>
    </source>
</evidence>
<dbReference type="Pfam" id="PF13516">
    <property type="entry name" value="LRR_6"/>
    <property type="match status" value="6"/>
</dbReference>
<dbReference type="GO" id="GO:0005509">
    <property type="term" value="F:calcium ion binding"/>
    <property type="evidence" value="ECO:0007669"/>
    <property type="project" value="InterPro"/>
</dbReference>